<feature type="compositionally biased region" description="Basic and acidic residues" evidence="1">
    <location>
        <begin position="188"/>
        <end position="197"/>
    </location>
</feature>
<feature type="compositionally biased region" description="Polar residues" evidence="1">
    <location>
        <begin position="546"/>
        <end position="565"/>
    </location>
</feature>
<feature type="compositionally biased region" description="Polar residues" evidence="1">
    <location>
        <begin position="296"/>
        <end position="310"/>
    </location>
</feature>
<accession>A0AAN6NDT1</accession>
<dbReference type="EMBL" id="MU853774">
    <property type="protein sequence ID" value="KAK3942368.1"/>
    <property type="molecule type" value="Genomic_DNA"/>
</dbReference>
<feature type="compositionally biased region" description="Basic and acidic residues" evidence="1">
    <location>
        <begin position="361"/>
        <end position="374"/>
    </location>
</feature>
<feature type="region of interest" description="Disordered" evidence="1">
    <location>
        <begin position="325"/>
        <end position="387"/>
    </location>
</feature>
<gene>
    <name evidence="2" type="ORF">QBC46DRAFT_74464</name>
</gene>
<sequence length="708" mass="75515">MARRSARLASASKASKPTQIPSLSAVAERDESPADGAAQSLAAVMSSPMVPKTPGGTSPVRPPLSEMHPSKVHHTMAAPSSGLRLGFTDIKPTNGRGDHLPAVVQTTPSKIGIPTSPFTFRFNRHTSDDSSLGPEAQRLMDEIREDAARIKAQLMAQRDAEREKEQLNSRKIASAKGKAGRFSAAHMAEFKKMDSIENHPSAFRAQAGRTTPLKATPLKAGVKRSQSKANLDEPESVRAKKPAPASTTTMKAKAGTSDEQPLSPVKRARQHIDDDASSSRPVSRDGSTIPRPKSAGQGSSIPRSKSNLASLMTPTKSYLALTTSVKTPVHNSLARSPLKSTLGGLPRSATTGNLHTLSRIESPEKEAEPAHVEVKSPTSRLIKSPTSRLGLDRVKSILRGNVSSAAKTKSALPLPSALSSKTPGPTRLDKELPPVPFTTPGRKLTKRVAFTPETQRAALSQNSPSPIKSSIPLSKSRPAPGEVYYPNLDSILAAENTEDSDDASYPDLLKERPLPEPPIKAPSKLKGEAVKPAPKPGTFTFRSDHTISFGSVSPSFGTSPGQASVRQVRPSILPTEKMPGSFPDSVLGTTSPMNKENQAPRSTPFLALPHGMRNKKRNRVSTDEEEEEERAAKKRKQEPVPEGDALLAPRLVAAASGSLNKQPQLSSPSSKKLRSSGLSAGVGTPTPKKKSALSLSRLNMLARPKLRK</sequence>
<proteinExistence type="predicted"/>
<feature type="compositionally biased region" description="Low complexity" evidence="1">
    <location>
        <begin position="7"/>
        <end position="16"/>
    </location>
</feature>
<feature type="compositionally biased region" description="Polar residues" evidence="1">
    <location>
        <begin position="452"/>
        <end position="462"/>
    </location>
</feature>
<feature type="region of interest" description="Disordered" evidence="1">
    <location>
        <begin position="405"/>
        <end position="480"/>
    </location>
</feature>
<feature type="region of interest" description="Disordered" evidence="1">
    <location>
        <begin position="495"/>
        <end position="708"/>
    </location>
</feature>
<feature type="compositionally biased region" description="Low complexity" evidence="1">
    <location>
        <begin position="408"/>
        <end position="423"/>
    </location>
</feature>
<feature type="region of interest" description="Disordered" evidence="1">
    <location>
        <begin position="159"/>
        <end position="310"/>
    </location>
</feature>
<comment type="caution">
    <text evidence="2">The sequence shown here is derived from an EMBL/GenBank/DDBJ whole genome shotgun (WGS) entry which is preliminary data.</text>
</comment>
<feature type="compositionally biased region" description="Polar residues" evidence="1">
    <location>
        <begin position="325"/>
        <end position="334"/>
    </location>
</feature>
<evidence type="ECO:0008006" key="4">
    <source>
        <dbReference type="Google" id="ProtNLM"/>
    </source>
</evidence>
<evidence type="ECO:0000256" key="1">
    <source>
        <dbReference type="SAM" id="MobiDB-lite"/>
    </source>
</evidence>
<feature type="compositionally biased region" description="Basic and acidic residues" evidence="1">
    <location>
        <begin position="159"/>
        <end position="168"/>
    </location>
</feature>
<feature type="region of interest" description="Disordered" evidence="1">
    <location>
        <begin position="1"/>
        <end position="79"/>
    </location>
</feature>
<keyword evidence="3" id="KW-1185">Reference proteome</keyword>
<organism evidence="2 3">
    <name type="scientific">Diplogelasinospora grovesii</name>
    <dbReference type="NCBI Taxonomy" id="303347"/>
    <lineage>
        <taxon>Eukaryota</taxon>
        <taxon>Fungi</taxon>
        <taxon>Dikarya</taxon>
        <taxon>Ascomycota</taxon>
        <taxon>Pezizomycotina</taxon>
        <taxon>Sordariomycetes</taxon>
        <taxon>Sordariomycetidae</taxon>
        <taxon>Sordariales</taxon>
        <taxon>Diplogelasinosporaceae</taxon>
        <taxon>Diplogelasinospora</taxon>
    </lineage>
</organism>
<protein>
    <recommendedName>
        <fullName evidence="4">Erythromycin esterase</fullName>
    </recommendedName>
</protein>
<dbReference type="Proteomes" id="UP001303473">
    <property type="component" value="Unassembled WGS sequence"/>
</dbReference>
<evidence type="ECO:0000313" key="2">
    <source>
        <dbReference type="EMBL" id="KAK3942368.1"/>
    </source>
</evidence>
<reference evidence="3" key="1">
    <citation type="journal article" date="2023" name="Mol. Phylogenet. Evol.">
        <title>Genome-scale phylogeny and comparative genomics of the fungal order Sordariales.</title>
        <authorList>
            <person name="Hensen N."/>
            <person name="Bonometti L."/>
            <person name="Westerberg I."/>
            <person name="Brannstrom I.O."/>
            <person name="Guillou S."/>
            <person name="Cros-Aarteil S."/>
            <person name="Calhoun S."/>
            <person name="Haridas S."/>
            <person name="Kuo A."/>
            <person name="Mondo S."/>
            <person name="Pangilinan J."/>
            <person name="Riley R."/>
            <person name="LaButti K."/>
            <person name="Andreopoulos B."/>
            <person name="Lipzen A."/>
            <person name="Chen C."/>
            <person name="Yan M."/>
            <person name="Daum C."/>
            <person name="Ng V."/>
            <person name="Clum A."/>
            <person name="Steindorff A."/>
            <person name="Ohm R.A."/>
            <person name="Martin F."/>
            <person name="Silar P."/>
            <person name="Natvig D.O."/>
            <person name="Lalanne C."/>
            <person name="Gautier V."/>
            <person name="Ament-Velasquez S.L."/>
            <person name="Kruys A."/>
            <person name="Hutchinson M.I."/>
            <person name="Powell A.J."/>
            <person name="Barry K."/>
            <person name="Miller A.N."/>
            <person name="Grigoriev I.V."/>
            <person name="Debuchy R."/>
            <person name="Gladieux P."/>
            <person name="Hiltunen Thoren M."/>
            <person name="Johannesson H."/>
        </authorList>
    </citation>
    <scope>NUCLEOTIDE SEQUENCE [LARGE SCALE GENOMIC DNA]</scope>
    <source>
        <strain evidence="3">CBS 340.73</strain>
    </source>
</reference>
<feature type="compositionally biased region" description="Polar residues" evidence="1">
    <location>
        <begin position="587"/>
        <end position="601"/>
    </location>
</feature>
<dbReference type="AlphaFoldDB" id="A0AAN6NDT1"/>
<evidence type="ECO:0000313" key="3">
    <source>
        <dbReference type="Proteomes" id="UP001303473"/>
    </source>
</evidence>
<feature type="compositionally biased region" description="Low complexity" evidence="1">
    <location>
        <begin position="463"/>
        <end position="476"/>
    </location>
</feature>
<name>A0AAN6NDT1_9PEZI</name>
<feature type="compositionally biased region" description="Polar residues" evidence="1">
    <location>
        <begin position="376"/>
        <end position="387"/>
    </location>
</feature>
<feature type="compositionally biased region" description="Low complexity" evidence="1">
    <location>
        <begin position="658"/>
        <end position="679"/>
    </location>
</feature>